<dbReference type="CDD" id="cd01099">
    <property type="entry name" value="PAN_AP_HGF"/>
    <property type="match status" value="1"/>
</dbReference>
<accession>A0A9D3YQX1</accession>
<feature type="chain" id="PRO_5039170617" description="Apple domain-containing protein" evidence="1">
    <location>
        <begin position="22"/>
        <end position="294"/>
    </location>
</feature>
<reference evidence="3" key="2">
    <citation type="submission" date="2020-11" db="EMBL/GenBank/DDBJ databases">
        <authorList>
            <person name="McCartney M.A."/>
            <person name="Auch B."/>
            <person name="Kono T."/>
            <person name="Mallez S."/>
            <person name="Becker A."/>
            <person name="Gohl D.M."/>
            <person name="Silverstein K.A.T."/>
            <person name="Koren S."/>
            <person name="Bechman K.B."/>
            <person name="Herman A."/>
            <person name="Abrahante J.E."/>
            <person name="Garbe J."/>
        </authorList>
    </citation>
    <scope>NUCLEOTIDE SEQUENCE</scope>
    <source>
        <strain evidence="3">Duluth1</strain>
        <tissue evidence="3">Whole animal</tissue>
    </source>
</reference>
<feature type="domain" description="Apple" evidence="2">
    <location>
        <begin position="210"/>
        <end position="293"/>
    </location>
</feature>
<keyword evidence="4" id="KW-1185">Reference proteome</keyword>
<dbReference type="OrthoDB" id="6157609at2759"/>
<dbReference type="Proteomes" id="UP000828390">
    <property type="component" value="Unassembled WGS sequence"/>
</dbReference>
<dbReference type="EMBL" id="JAIWYP010000015">
    <property type="protein sequence ID" value="KAH3702568.1"/>
    <property type="molecule type" value="Genomic_DNA"/>
</dbReference>
<evidence type="ECO:0000256" key="1">
    <source>
        <dbReference type="SAM" id="SignalP"/>
    </source>
</evidence>
<evidence type="ECO:0000259" key="2">
    <source>
        <dbReference type="PROSITE" id="PS50948"/>
    </source>
</evidence>
<dbReference type="SUPFAM" id="SSF57414">
    <property type="entry name" value="Hairpin loop containing domain-like"/>
    <property type="match status" value="1"/>
</dbReference>
<comment type="caution">
    <text evidence="3">The sequence shown here is derived from an EMBL/GenBank/DDBJ whole genome shotgun (WGS) entry which is preliminary data.</text>
</comment>
<evidence type="ECO:0000313" key="3">
    <source>
        <dbReference type="EMBL" id="KAH3702568.1"/>
    </source>
</evidence>
<protein>
    <recommendedName>
        <fullName evidence="2">Apple domain-containing protein</fullName>
    </recommendedName>
</protein>
<reference evidence="3" key="1">
    <citation type="journal article" date="2019" name="bioRxiv">
        <title>The Genome of the Zebra Mussel, Dreissena polymorpha: A Resource for Invasive Species Research.</title>
        <authorList>
            <person name="McCartney M.A."/>
            <person name="Auch B."/>
            <person name="Kono T."/>
            <person name="Mallez S."/>
            <person name="Zhang Y."/>
            <person name="Obille A."/>
            <person name="Becker A."/>
            <person name="Abrahante J.E."/>
            <person name="Garbe J."/>
            <person name="Badalamenti J.P."/>
            <person name="Herman A."/>
            <person name="Mangelson H."/>
            <person name="Liachko I."/>
            <person name="Sullivan S."/>
            <person name="Sone E.D."/>
            <person name="Koren S."/>
            <person name="Silverstein K.A.T."/>
            <person name="Beckman K.B."/>
            <person name="Gohl D.M."/>
        </authorList>
    </citation>
    <scope>NUCLEOTIDE SEQUENCE</scope>
    <source>
        <strain evidence="3">Duluth1</strain>
        <tissue evidence="3">Whole animal</tissue>
    </source>
</reference>
<feature type="signal peptide" evidence="1">
    <location>
        <begin position="1"/>
        <end position="21"/>
    </location>
</feature>
<name>A0A9D3YQX1_DREPO</name>
<organism evidence="3 4">
    <name type="scientific">Dreissena polymorpha</name>
    <name type="common">Zebra mussel</name>
    <name type="synonym">Mytilus polymorpha</name>
    <dbReference type="NCBI Taxonomy" id="45954"/>
    <lineage>
        <taxon>Eukaryota</taxon>
        <taxon>Metazoa</taxon>
        <taxon>Spiralia</taxon>
        <taxon>Lophotrochozoa</taxon>
        <taxon>Mollusca</taxon>
        <taxon>Bivalvia</taxon>
        <taxon>Autobranchia</taxon>
        <taxon>Heteroconchia</taxon>
        <taxon>Euheterodonta</taxon>
        <taxon>Imparidentia</taxon>
        <taxon>Neoheterodontei</taxon>
        <taxon>Myida</taxon>
        <taxon>Dreissenoidea</taxon>
        <taxon>Dreissenidae</taxon>
        <taxon>Dreissena</taxon>
    </lineage>
</organism>
<gene>
    <name evidence="3" type="ORF">DPMN_077592</name>
</gene>
<dbReference type="Pfam" id="PF00024">
    <property type="entry name" value="PAN_1"/>
    <property type="match status" value="1"/>
</dbReference>
<dbReference type="Gene3D" id="3.50.4.10">
    <property type="entry name" value="Hepatocyte Growth Factor"/>
    <property type="match status" value="1"/>
</dbReference>
<sequence>MACGRFGVVLIIALFPVVVQGHISDTKRINEMTSSLVKLENENYLISDSLVELDTALKSHAAGVNIPAETDETEAEIDAMIDRLESRVLALQRFFEREKLKDTPVKVMVDAVKTNMDAKVKKNDAVMKEITDNVKDAVNNFQSKLLDVNRTANVEVKIPDSALFQGGIGAPCSDYGGECSARGSECRDGKCQCKTGISFSPRQRACLDRCPEYGVTYQIVPEHIIRGFNRLTLNDTTLTKCMERCSTERSFVCRSFDFFPRWEQCYLSADVMKDVGDDAWENNPEGNHYQRDCK</sequence>
<dbReference type="AlphaFoldDB" id="A0A9D3YQX1"/>
<proteinExistence type="predicted"/>
<dbReference type="InterPro" id="IPR003609">
    <property type="entry name" value="Pan_app"/>
</dbReference>
<dbReference type="PROSITE" id="PS50948">
    <property type="entry name" value="PAN"/>
    <property type="match status" value="1"/>
</dbReference>
<evidence type="ECO:0000313" key="4">
    <source>
        <dbReference type="Proteomes" id="UP000828390"/>
    </source>
</evidence>
<keyword evidence="1" id="KW-0732">Signal</keyword>